<protein>
    <recommendedName>
        <fullName evidence="2">Chalcone isomerase domain-containing protein</fullName>
    </recommendedName>
</protein>
<feature type="domain" description="Chalcone isomerase" evidence="2">
    <location>
        <begin position="43"/>
        <end position="173"/>
    </location>
</feature>
<dbReference type="AlphaFoldDB" id="A0A1E3GPV9"/>
<dbReference type="STRING" id="291169.A9E74_02188"/>
<reference evidence="3 4" key="1">
    <citation type="submission" date="2016-07" db="EMBL/GenBank/DDBJ databases">
        <title>Draft Genome Sequence of Methylophaga muralis Bur 1.</title>
        <authorList>
            <person name="Vasilenko O.V."/>
            <person name="Doronina N.V."/>
            <person name="Shmareva M.N."/>
            <person name="Tarlachkov S.V."/>
            <person name="Mustakhimov I."/>
            <person name="Trotsenko Y.A."/>
        </authorList>
    </citation>
    <scope>NUCLEOTIDE SEQUENCE [LARGE SCALE GENOMIC DNA]</scope>
    <source>
        <strain evidence="3 4">Bur 1</strain>
    </source>
</reference>
<evidence type="ECO:0000313" key="3">
    <source>
        <dbReference type="EMBL" id="ODN66093.1"/>
    </source>
</evidence>
<dbReference type="PATRIC" id="fig|291169.3.peg.2198"/>
<feature type="chain" id="PRO_5009128620" description="Chalcone isomerase domain-containing protein" evidence="1">
    <location>
        <begin position="19"/>
        <end position="178"/>
    </location>
</feature>
<comment type="caution">
    <text evidence="3">The sequence shown here is derived from an EMBL/GenBank/DDBJ whole genome shotgun (WGS) entry which is preliminary data.</text>
</comment>
<dbReference type="InterPro" id="IPR016087">
    <property type="entry name" value="Chalcone_isomerase"/>
</dbReference>
<dbReference type="RefSeq" id="WP_069296591.1">
    <property type="nucleotide sequence ID" value="NZ_MCRI01000028.1"/>
</dbReference>
<sequence>MKKLLIWSLFLPFQLANANSFESEIPFDNTILQQCSAVPIRVMVFNLGDVALYRQQCSDESDLTSQPVQLSFIYKRGFDAEDFQKSSVELLKRNVDETTFTDIETALIDFNSGYQKAVKGDRFDIRFSPEAGLMLFKNGQQLSHSDNTQLGEVYFDIWFGQDPFSKRMKNDLLAGLKN</sequence>
<evidence type="ECO:0000256" key="1">
    <source>
        <dbReference type="SAM" id="SignalP"/>
    </source>
</evidence>
<evidence type="ECO:0000259" key="2">
    <source>
        <dbReference type="Pfam" id="PF16036"/>
    </source>
</evidence>
<gene>
    <name evidence="3" type="ORF">A9E74_02188</name>
</gene>
<feature type="signal peptide" evidence="1">
    <location>
        <begin position="1"/>
        <end position="18"/>
    </location>
</feature>
<dbReference type="EMBL" id="MCRI01000028">
    <property type="protein sequence ID" value="ODN66093.1"/>
    <property type="molecule type" value="Genomic_DNA"/>
</dbReference>
<keyword evidence="4" id="KW-1185">Reference proteome</keyword>
<dbReference type="Proteomes" id="UP000094379">
    <property type="component" value="Unassembled WGS sequence"/>
</dbReference>
<organism evidence="3 4">
    <name type="scientific">Methylophaga muralis</name>
    <dbReference type="NCBI Taxonomy" id="291169"/>
    <lineage>
        <taxon>Bacteria</taxon>
        <taxon>Pseudomonadati</taxon>
        <taxon>Pseudomonadota</taxon>
        <taxon>Gammaproteobacteria</taxon>
        <taxon>Thiotrichales</taxon>
        <taxon>Piscirickettsiaceae</taxon>
        <taxon>Methylophaga</taxon>
    </lineage>
</organism>
<dbReference type="Pfam" id="PF16036">
    <property type="entry name" value="Chalcone_3"/>
    <property type="match status" value="1"/>
</dbReference>
<proteinExistence type="predicted"/>
<evidence type="ECO:0000313" key="4">
    <source>
        <dbReference type="Proteomes" id="UP000094379"/>
    </source>
</evidence>
<accession>A0A1E3GPV9</accession>
<name>A0A1E3GPV9_9GAMM</name>
<keyword evidence="1" id="KW-0732">Signal</keyword>